<keyword evidence="2" id="KW-1185">Reference proteome</keyword>
<protein>
    <submittedName>
        <fullName evidence="1">HNH endonuclease</fullName>
    </submittedName>
</protein>
<gene>
    <name evidence="1" type="ORF">J4709_29140</name>
</gene>
<name>A0ABS3RY00_9ACTN</name>
<keyword evidence="1" id="KW-0540">Nuclease</keyword>
<organism evidence="1 2">
    <name type="scientific">Actinomadura violacea</name>
    <dbReference type="NCBI Taxonomy" id="2819934"/>
    <lineage>
        <taxon>Bacteria</taxon>
        <taxon>Bacillati</taxon>
        <taxon>Actinomycetota</taxon>
        <taxon>Actinomycetes</taxon>
        <taxon>Streptosporangiales</taxon>
        <taxon>Thermomonosporaceae</taxon>
        <taxon>Actinomadura</taxon>
    </lineage>
</organism>
<comment type="caution">
    <text evidence="1">The sequence shown here is derived from an EMBL/GenBank/DDBJ whole genome shotgun (WGS) entry which is preliminary data.</text>
</comment>
<keyword evidence="1" id="KW-0378">Hydrolase</keyword>
<dbReference type="GO" id="GO:0004519">
    <property type="term" value="F:endonuclease activity"/>
    <property type="evidence" value="ECO:0007669"/>
    <property type="project" value="UniProtKB-KW"/>
</dbReference>
<evidence type="ECO:0000313" key="1">
    <source>
        <dbReference type="EMBL" id="MBO2461641.1"/>
    </source>
</evidence>
<dbReference type="Proteomes" id="UP000680206">
    <property type="component" value="Unassembled WGS sequence"/>
</dbReference>
<dbReference type="EMBL" id="JAGEPF010000018">
    <property type="protein sequence ID" value="MBO2461641.1"/>
    <property type="molecule type" value="Genomic_DNA"/>
</dbReference>
<evidence type="ECO:0000313" key="2">
    <source>
        <dbReference type="Proteomes" id="UP000680206"/>
    </source>
</evidence>
<sequence>MSAARCPGCDRGFGPDVPDGEGCTCGRLWSWGAHPTIEEWRLIRSLLAGRSQQHCERCGVYLDGRTMTTTATVHHRNPRGMGGTTDPAINHLCNMVLLCGGKLGGVVGCHGDTESDRAVAEATGWLVPMGMDPARVPIVLGSGRRVLLLTDVPEYARPADGVEYFLNRRAS</sequence>
<dbReference type="RefSeq" id="WP_208245045.1">
    <property type="nucleotide sequence ID" value="NZ_JAGEPF010000018.1"/>
</dbReference>
<reference evidence="1 2" key="1">
    <citation type="submission" date="2021-03" db="EMBL/GenBank/DDBJ databases">
        <title>Actinomadura violae sp. nov., isolated from lichen in Thailand.</title>
        <authorList>
            <person name="Kanchanasin P."/>
            <person name="Saeng-In P."/>
            <person name="Phongsopitanun W."/>
            <person name="Yuki M."/>
            <person name="Kudo T."/>
            <person name="Ohkuma M."/>
            <person name="Tanasupawat S."/>
        </authorList>
    </citation>
    <scope>NUCLEOTIDE SEQUENCE [LARGE SCALE GENOMIC DNA]</scope>
    <source>
        <strain evidence="1 2">LCR2-06</strain>
    </source>
</reference>
<proteinExistence type="predicted"/>
<accession>A0ABS3RY00</accession>
<keyword evidence="1" id="KW-0255">Endonuclease</keyword>